<dbReference type="EMBL" id="JAMTCP010000026">
    <property type="protein sequence ID" value="MCP2260393.1"/>
    <property type="molecule type" value="Genomic_DNA"/>
</dbReference>
<protein>
    <submittedName>
        <fullName evidence="11">Chloramphenicol-sensitive protein RarD</fullName>
    </submittedName>
</protein>
<gene>
    <name evidence="11" type="ORF">LX15_004107</name>
</gene>
<evidence type="ECO:0000256" key="3">
    <source>
        <dbReference type="ARBA" id="ARBA00022448"/>
    </source>
</evidence>
<feature type="transmembrane region" description="Helical" evidence="9">
    <location>
        <begin position="29"/>
        <end position="47"/>
    </location>
</feature>
<dbReference type="NCBIfam" id="TIGR00688">
    <property type="entry name" value="rarD"/>
    <property type="match status" value="1"/>
</dbReference>
<feature type="transmembrane region" description="Helical" evidence="9">
    <location>
        <begin position="145"/>
        <end position="162"/>
    </location>
</feature>
<feature type="transmembrane region" description="Helical" evidence="9">
    <location>
        <begin position="90"/>
        <end position="111"/>
    </location>
</feature>
<evidence type="ECO:0000256" key="8">
    <source>
        <dbReference type="SAM" id="MobiDB-lite"/>
    </source>
</evidence>
<keyword evidence="6 9" id="KW-1133">Transmembrane helix</keyword>
<feature type="domain" description="EamA" evidence="10">
    <location>
        <begin position="170"/>
        <end position="301"/>
    </location>
</feature>
<reference evidence="11 12" key="1">
    <citation type="submission" date="2022-06" db="EMBL/GenBank/DDBJ databases">
        <title>Genomic Encyclopedia of Archaeal and Bacterial Type Strains, Phase II (KMG-II): from individual species to whole genera.</title>
        <authorList>
            <person name="Goeker M."/>
        </authorList>
    </citation>
    <scope>NUCLEOTIDE SEQUENCE [LARGE SCALE GENOMIC DNA]</scope>
    <source>
        <strain evidence="11 12">DSM 40477</strain>
    </source>
</reference>
<name>A0ABT1HY00_STRSD</name>
<proteinExistence type="inferred from homology"/>
<dbReference type="PANTHER" id="PTHR22911:SF137">
    <property type="entry name" value="SOLUTE CARRIER FAMILY 35 MEMBER G2-RELATED"/>
    <property type="match status" value="1"/>
</dbReference>
<evidence type="ECO:0000259" key="10">
    <source>
        <dbReference type="Pfam" id="PF00892"/>
    </source>
</evidence>
<keyword evidence="5 9" id="KW-0812">Transmembrane</keyword>
<dbReference type="Pfam" id="PF00892">
    <property type="entry name" value="EamA"/>
    <property type="match status" value="2"/>
</dbReference>
<feature type="transmembrane region" description="Helical" evidence="9">
    <location>
        <begin position="197"/>
        <end position="215"/>
    </location>
</feature>
<dbReference type="Proteomes" id="UP001205311">
    <property type="component" value="Unassembled WGS sequence"/>
</dbReference>
<comment type="caution">
    <text evidence="11">The sequence shown here is derived from an EMBL/GenBank/DDBJ whole genome shotgun (WGS) entry which is preliminary data.</text>
</comment>
<dbReference type="SUPFAM" id="SSF103481">
    <property type="entry name" value="Multidrug resistance efflux transporter EmrE"/>
    <property type="match status" value="2"/>
</dbReference>
<organism evidence="11 12">
    <name type="scientific">Streptoalloteichus tenebrarius (strain ATCC 17920 / DSM 40477 / JCM 4838 / CBS 697.72 / NBRC 16177 / NCIMB 11028 / NRRL B-12390 / A12253. 1 / ISP 5477)</name>
    <name type="common">Streptomyces tenebrarius</name>
    <dbReference type="NCBI Taxonomy" id="1933"/>
    <lineage>
        <taxon>Bacteria</taxon>
        <taxon>Bacillati</taxon>
        <taxon>Actinomycetota</taxon>
        <taxon>Actinomycetes</taxon>
        <taxon>Pseudonocardiales</taxon>
        <taxon>Pseudonocardiaceae</taxon>
        <taxon>Streptoalloteichus</taxon>
    </lineage>
</organism>
<feature type="transmembrane region" description="Helical" evidence="9">
    <location>
        <begin position="117"/>
        <end position="138"/>
    </location>
</feature>
<dbReference type="InterPro" id="IPR037185">
    <property type="entry name" value="EmrE-like"/>
</dbReference>
<comment type="subcellular location">
    <subcellularLocation>
        <location evidence="1">Cell membrane</location>
        <topology evidence="1">Multi-pass membrane protein</topology>
    </subcellularLocation>
</comment>
<evidence type="ECO:0000313" key="12">
    <source>
        <dbReference type="Proteomes" id="UP001205311"/>
    </source>
</evidence>
<feature type="region of interest" description="Disordered" evidence="8">
    <location>
        <begin position="1"/>
        <end position="25"/>
    </location>
</feature>
<feature type="transmembrane region" description="Helical" evidence="9">
    <location>
        <begin position="59"/>
        <end position="78"/>
    </location>
</feature>
<evidence type="ECO:0000256" key="1">
    <source>
        <dbReference type="ARBA" id="ARBA00004651"/>
    </source>
</evidence>
<evidence type="ECO:0000256" key="9">
    <source>
        <dbReference type="SAM" id="Phobius"/>
    </source>
</evidence>
<evidence type="ECO:0000256" key="5">
    <source>
        <dbReference type="ARBA" id="ARBA00022692"/>
    </source>
</evidence>
<dbReference type="InterPro" id="IPR004626">
    <property type="entry name" value="RarD"/>
</dbReference>
<dbReference type="PANTHER" id="PTHR22911">
    <property type="entry name" value="ACYL-MALONYL CONDENSING ENZYME-RELATED"/>
    <property type="match status" value="1"/>
</dbReference>
<comment type="similarity">
    <text evidence="2">Belongs to the EamA transporter family.</text>
</comment>
<keyword evidence="3" id="KW-0813">Transport</keyword>
<keyword evidence="4" id="KW-1003">Cell membrane</keyword>
<sequence>MPLLTNDPSPVAAGADATRPASPKADGPGLALGAGAYLLWGLFPAFWPLLRPAGPFEILGHRLAWTFVVMSALALALGRWRVLRQLPARGWLLVGAAAVLIAVNWATYIYAVNSGQVVESALGYFVNPLFSVLLGVVVLRERLRIAQWVALAVAGGAVVVLTVDYGRVPLIALTLAVSFGLYGLIKKTVPLDSASSLTAEGVVLAPVAVAYLVWLQWTGSGTFTGHGIGHVLLLMAAGPITAVPLLLFGGAARRVPLVTIGILQYLAPILQFAWGVLVVHEEMPASRWLGFGLVWAALVIFTVDGLRAAHRSRTAAAARS</sequence>
<evidence type="ECO:0000256" key="4">
    <source>
        <dbReference type="ARBA" id="ARBA00022475"/>
    </source>
</evidence>
<evidence type="ECO:0000256" key="2">
    <source>
        <dbReference type="ARBA" id="ARBA00007362"/>
    </source>
</evidence>
<feature type="transmembrane region" description="Helical" evidence="9">
    <location>
        <begin position="255"/>
        <end position="279"/>
    </location>
</feature>
<feature type="transmembrane region" description="Helical" evidence="9">
    <location>
        <begin position="168"/>
        <end position="185"/>
    </location>
</feature>
<keyword evidence="7 9" id="KW-0472">Membrane</keyword>
<evidence type="ECO:0000256" key="6">
    <source>
        <dbReference type="ARBA" id="ARBA00022989"/>
    </source>
</evidence>
<feature type="transmembrane region" description="Helical" evidence="9">
    <location>
        <begin position="227"/>
        <end position="248"/>
    </location>
</feature>
<evidence type="ECO:0000256" key="7">
    <source>
        <dbReference type="ARBA" id="ARBA00023136"/>
    </source>
</evidence>
<dbReference type="RefSeq" id="WP_253671244.1">
    <property type="nucleotide sequence ID" value="NZ_JAMTCP010000026.1"/>
</dbReference>
<keyword evidence="12" id="KW-1185">Reference proteome</keyword>
<feature type="transmembrane region" description="Helical" evidence="9">
    <location>
        <begin position="285"/>
        <end position="303"/>
    </location>
</feature>
<dbReference type="InterPro" id="IPR000620">
    <property type="entry name" value="EamA_dom"/>
</dbReference>
<accession>A0ABT1HY00</accession>
<feature type="domain" description="EamA" evidence="10">
    <location>
        <begin position="29"/>
        <end position="162"/>
    </location>
</feature>
<evidence type="ECO:0000313" key="11">
    <source>
        <dbReference type="EMBL" id="MCP2260393.1"/>
    </source>
</evidence>